<dbReference type="GO" id="GO:0003700">
    <property type="term" value="F:DNA-binding transcription factor activity"/>
    <property type="evidence" value="ECO:0007669"/>
    <property type="project" value="InterPro"/>
</dbReference>
<accession>A0A834ZMH0</accession>
<keyword evidence="8" id="KW-0539">Nucleus</keyword>
<feature type="region of interest" description="Disordered" evidence="10">
    <location>
        <begin position="102"/>
        <end position="161"/>
    </location>
</feature>
<dbReference type="InterPro" id="IPR036388">
    <property type="entry name" value="WH-like_DNA-bd_sf"/>
</dbReference>
<evidence type="ECO:0000256" key="2">
    <source>
        <dbReference type="ARBA" id="ARBA00011233"/>
    </source>
</evidence>
<keyword evidence="7" id="KW-0804">Transcription</keyword>
<evidence type="ECO:0000256" key="4">
    <source>
        <dbReference type="ARBA" id="ARBA00023015"/>
    </source>
</evidence>
<dbReference type="GO" id="GO:0005634">
    <property type="term" value="C:nucleus"/>
    <property type="evidence" value="ECO:0007669"/>
    <property type="project" value="UniProtKB-SubCell"/>
</dbReference>
<evidence type="ECO:0000256" key="8">
    <source>
        <dbReference type="ARBA" id="ARBA00023242"/>
    </source>
</evidence>
<dbReference type="InterPro" id="IPR036390">
    <property type="entry name" value="WH_DNA-bd_sf"/>
</dbReference>
<evidence type="ECO:0000256" key="7">
    <source>
        <dbReference type="ARBA" id="ARBA00023163"/>
    </source>
</evidence>
<keyword evidence="5" id="KW-0346">Stress response</keyword>
<evidence type="ECO:0000256" key="5">
    <source>
        <dbReference type="ARBA" id="ARBA00023016"/>
    </source>
</evidence>
<dbReference type="Gene3D" id="1.10.10.10">
    <property type="entry name" value="Winged helix-like DNA-binding domain superfamily/Winged helix DNA-binding domain"/>
    <property type="match status" value="1"/>
</dbReference>
<keyword evidence="4" id="KW-0805">Transcription regulation</keyword>
<dbReference type="InterPro" id="IPR000232">
    <property type="entry name" value="HSF_DNA-bd"/>
</dbReference>
<dbReference type="Pfam" id="PF00447">
    <property type="entry name" value="HSF_DNA-bind"/>
    <property type="match status" value="1"/>
</dbReference>
<dbReference type="OrthoDB" id="60033at2759"/>
<evidence type="ECO:0000256" key="10">
    <source>
        <dbReference type="SAM" id="MobiDB-lite"/>
    </source>
</evidence>
<dbReference type="FunFam" id="1.10.10.10:FF:000037">
    <property type="entry name" value="Heat stress transcription factor B-4"/>
    <property type="match status" value="1"/>
</dbReference>
<proteinExistence type="inferred from homology"/>
<gene>
    <name evidence="12" type="ORF">HHK36_009918</name>
</gene>
<dbReference type="PANTHER" id="PTHR10015">
    <property type="entry name" value="HEAT SHOCK TRANSCRIPTION FACTOR"/>
    <property type="match status" value="1"/>
</dbReference>
<keyword evidence="3" id="KW-0597">Phosphoprotein</keyword>
<name>A0A834ZMH0_TETSI</name>
<comment type="subcellular location">
    <subcellularLocation>
        <location evidence="1">Nucleus</location>
    </subcellularLocation>
</comment>
<evidence type="ECO:0000313" key="13">
    <source>
        <dbReference type="Proteomes" id="UP000655225"/>
    </source>
</evidence>
<reference evidence="12 13" key="1">
    <citation type="submission" date="2020-04" db="EMBL/GenBank/DDBJ databases">
        <title>Plant Genome Project.</title>
        <authorList>
            <person name="Zhang R.-G."/>
        </authorList>
    </citation>
    <scope>NUCLEOTIDE SEQUENCE [LARGE SCALE GENOMIC DNA]</scope>
    <source>
        <strain evidence="12">YNK0</strain>
        <tissue evidence="12">Leaf</tissue>
    </source>
</reference>
<keyword evidence="6" id="KW-0238">DNA-binding</keyword>
<dbReference type="Proteomes" id="UP000655225">
    <property type="component" value="Unassembled WGS sequence"/>
</dbReference>
<evidence type="ECO:0000313" key="12">
    <source>
        <dbReference type="EMBL" id="KAF8405022.1"/>
    </source>
</evidence>
<keyword evidence="13" id="KW-1185">Reference proteome</keyword>
<dbReference type="OMA" id="DFNHAGM"/>
<comment type="caution">
    <text evidence="12">The sequence shown here is derived from an EMBL/GenBank/DDBJ whole genome shotgun (WGS) entry which is preliminary data.</text>
</comment>
<evidence type="ECO:0000256" key="3">
    <source>
        <dbReference type="ARBA" id="ARBA00022553"/>
    </source>
</evidence>
<evidence type="ECO:0000256" key="1">
    <source>
        <dbReference type="ARBA" id="ARBA00004123"/>
    </source>
</evidence>
<dbReference type="PRINTS" id="PR00056">
    <property type="entry name" value="HSFDOMAIN"/>
</dbReference>
<feature type="domain" description="HSF-type DNA-binding" evidence="11">
    <location>
        <begin position="6"/>
        <end position="99"/>
    </location>
</feature>
<feature type="compositionally biased region" description="Low complexity" evidence="10">
    <location>
        <begin position="121"/>
        <end position="156"/>
    </location>
</feature>
<comment type="similarity">
    <text evidence="9">Belongs to the HSF family.</text>
</comment>
<dbReference type="SUPFAM" id="SSF46785">
    <property type="entry name" value="Winged helix' DNA-binding domain"/>
    <property type="match status" value="1"/>
</dbReference>
<comment type="subunit">
    <text evidence="2">Homotrimer.</text>
</comment>
<dbReference type="GO" id="GO:0000978">
    <property type="term" value="F:RNA polymerase II cis-regulatory region sequence-specific DNA binding"/>
    <property type="evidence" value="ECO:0007669"/>
    <property type="project" value="TreeGrafter"/>
</dbReference>
<evidence type="ECO:0000259" key="11">
    <source>
        <dbReference type="SMART" id="SM00415"/>
    </source>
</evidence>
<evidence type="ECO:0000256" key="6">
    <source>
        <dbReference type="ARBA" id="ARBA00023125"/>
    </source>
</evidence>
<protein>
    <recommendedName>
        <fullName evidence="11">HSF-type DNA-binding domain-containing protein</fullName>
    </recommendedName>
</protein>
<evidence type="ECO:0000256" key="9">
    <source>
        <dbReference type="RuleBase" id="RU004020"/>
    </source>
</evidence>
<organism evidence="12 13">
    <name type="scientific">Tetracentron sinense</name>
    <name type="common">Spur-leaf</name>
    <dbReference type="NCBI Taxonomy" id="13715"/>
    <lineage>
        <taxon>Eukaryota</taxon>
        <taxon>Viridiplantae</taxon>
        <taxon>Streptophyta</taxon>
        <taxon>Embryophyta</taxon>
        <taxon>Tracheophyta</taxon>
        <taxon>Spermatophyta</taxon>
        <taxon>Magnoliopsida</taxon>
        <taxon>Trochodendrales</taxon>
        <taxon>Trochodendraceae</taxon>
        <taxon>Tetracentron</taxon>
    </lineage>
</organism>
<dbReference type="AlphaFoldDB" id="A0A834ZMH0"/>
<dbReference type="EMBL" id="JABCRI010000006">
    <property type="protein sequence ID" value="KAF8405022.1"/>
    <property type="molecule type" value="Genomic_DNA"/>
</dbReference>
<dbReference type="SMART" id="SM00415">
    <property type="entry name" value="HSF"/>
    <property type="match status" value="1"/>
</dbReference>
<sequence>MAHRSLSTPFLTKTYQLVEDPSTDDVISWNESGTTFVVWKPADFAKEFLPVYFKHNNFSSFVRQLNTYRFRKTVPNRWEFANDFFRRGEIELLCKIHRRKTVTAPTSHNPADEKTSGGGPSSPSNSGEDLRSTSTSSRDSKNQGSGVTTTTTQLSDLTDENEKLRKENKLLSMELSEKKKQCEELMDFLSKHVNVAPDQNKGIVMQRSAGASHDRSLENCGGVNEEEDCLNLKLFGVWLKGKNKRGPDERRVCGPPLKEMKMMDIHAPWMNSSSTRGDVNKVCN</sequence>
<dbReference type="GO" id="GO:0006357">
    <property type="term" value="P:regulation of transcription by RNA polymerase II"/>
    <property type="evidence" value="ECO:0007669"/>
    <property type="project" value="TreeGrafter"/>
</dbReference>
<dbReference type="PANTHER" id="PTHR10015:SF329">
    <property type="entry name" value="HEAT STRESS TRANSCRIPTION FACTOR B-1"/>
    <property type="match status" value="1"/>
</dbReference>